<comment type="caution">
    <text evidence="1">The sequence shown here is derived from an EMBL/GenBank/DDBJ whole genome shotgun (WGS) entry which is preliminary data.</text>
</comment>
<name>A0A2M7V6M9_9BACT</name>
<accession>A0A2M7V6M9</accession>
<organism evidence="1 2">
    <name type="scientific">Candidatus Magasanikbacteria bacterium CG_4_10_14_0_2_um_filter_37_12</name>
    <dbReference type="NCBI Taxonomy" id="1974637"/>
    <lineage>
        <taxon>Bacteria</taxon>
        <taxon>Candidatus Magasanikiibacteriota</taxon>
    </lineage>
</organism>
<proteinExistence type="predicted"/>
<reference evidence="2" key="1">
    <citation type="submission" date="2017-09" db="EMBL/GenBank/DDBJ databases">
        <title>Depth-based differentiation of microbial function through sediment-hosted aquifers and enrichment of novel symbionts in the deep terrestrial subsurface.</title>
        <authorList>
            <person name="Probst A.J."/>
            <person name="Ladd B."/>
            <person name="Jarett J.K."/>
            <person name="Geller-Mcgrath D.E."/>
            <person name="Sieber C.M.K."/>
            <person name="Emerson J.B."/>
            <person name="Anantharaman K."/>
            <person name="Thomas B.C."/>
            <person name="Malmstrom R."/>
            <person name="Stieglmeier M."/>
            <person name="Klingl A."/>
            <person name="Woyke T."/>
            <person name="Ryan C.M."/>
            <person name="Banfield J.F."/>
        </authorList>
    </citation>
    <scope>NUCLEOTIDE SEQUENCE [LARGE SCALE GENOMIC DNA]</scope>
</reference>
<gene>
    <name evidence="1" type="ORF">COX81_04125</name>
</gene>
<evidence type="ECO:0000313" key="1">
    <source>
        <dbReference type="EMBL" id="PIZ94272.1"/>
    </source>
</evidence>
<sequence>MSRDASGVTRKVVIEGTWPGSDVDSEDPDWVEYKSVLEERIGTQQEYLDGLNLDGALQCRDKNYSADILTPEDMFSPRFEVKKDWRKSDVGRLVPKIVLEELLGRLSADEEPNAEQIQALNNYLQLHDLGSAIMVTATLSKKNRFDDLPKAKELRANIDGLREEIRQKKLELLHEKLGEKITGQVDKVNTHLRKDWPGWGEGELGKRQHAVRIHADDPDPKKFLLRVAKLQSIDLGGSTDIFTVRRRKRQKDLVMANIREAWRLVNGQEGRIIVQPHDSNQMAVEAQKLAVENRNLVEARQTRVALEFVRSMVDEVFGD</sequence>
<protein>
    <submittedName>
        <fullName evidence="1">Uncharacterized protein</fullName>
    </submittedName>
</protein>
<dbReference type="AlphaFoldDB" id="A0A2M7V6M9"/>
<dbReference type="Proteomes" id="UP000228568">
    <property type="component" value="Unassembled WGS sequence"/>
</dbReference>
<evidence type="ECO:0000313" key="2">
    <source>
        <dbReference type="Proteomes" id="UP000228568"/>
    </source>
</evidence>
<dbReference type="EMBL" id="PFPK01000047">
    <property type="protein sequence ID" value="PIZ94272.1"/>
    <property type="molecule type" value="Genomic_DNA"/>
</dbReference>